<accession>A0AAV4T799</accession>
<dbReference type="Proteomes" id="UP001054945">
    <property type="component" value="Unassembled WGS sequence"/>
</dbReference>
<sequence length="82" mass="9328">MCVEKENGKTVQTENIVTNYFGKLFGSRTPKKNLFYIKNNLASFSGGQCLANDDDTTYIMILCVSRKAWKSLQKKDDDDVHT</sequence>
<keyword evidence="2" id="KW-1185">Reference proteome</keyword>
<gene>
    <name evidence="1" type="ORF">CEXT_747621</name>
</gene>
<comment type="caution">
    <text evidence="1">The sequence shown here is derived from an EMBL/GenBank/DDBJ whole genome shotgun (WGS) entry which is preliminary data.</text>
</comment>
<dbReference type="AlphaFoldDB" id="A0AAV4T799"/>
<dbReference type="EMBL" id="BPLR01010699">
    <property type="protein sequence ID" value="GIY41176.1"/>
    <property type="molecule type" value="Genomic_DNA"/>
</dbReference>
<reference evidence="1 2" key="1">
    <citation type="submission" date="2021-06" db="EMBL/GenBank/DDBJ databases">
        <title>Caerostris extrusa draft genome.</title>
        <authorList>
            <person name="Kono N."/>
            <person name="Arakawa K."/>
        </authorList>
    </citation>
    <scope>NUCLEOTIDE SEQUENCE [LARGE SCALE GENOMIC DNA]</scope>
</reference>
<protein>
    <submittedName>
        <fullName evidence="1">Uncharacterized protein</fullName>
    </submittedName>
</protein>
<name>A0AAV4T799_CAEEX</name>
<evidence type="ECO:0000313" key="2">
    <source>
        <dbReference type="Proteomes" id="UP001054945"/>
    </source>
</evidence>
<organism evidence="1 2">
    <name type="scientific">Caerostris extrusa</name>
    <name type="common">Bark spider</name>
    <name type="synonym">Caerostris bankana</name>
    <dbReference type="NCBI Taxonomy" id="172846"/>
    <lineage>
        <taxon>Eukaryota</taxon>
        <taxon>Metazoa</taxon>
        <taxon>Ecdysozoa</taxon>
        <taxon>Arthropoda</taxon>
        <taxon>Chelicerata</taxon>
        <taxon>Arachnida</taxon>
        <taxon>Araneae</taxon>
        <taxon>Araneomorphae</taxon>
        <taxon>Entelegynae</taxon>
        <taxon>Araneoidea</taxon>
        <taxon>Araneidae</taxon>
        <taxon>Caerostris</taxon>
    </lineage>
</organism>
<proteinExistence type="predicted"/>
<evidence type="ECO:0000313" key="1">
    <source>
        <dbReference type="EMBL" id="GIY41176.1"/>
    </source>
</evidence>